<dbReference type="InterPro" id="IPR050645">
    <property type="entry name" value="Histidine_acid_phosphatase"/>
</dbReference>
<dbReference type="CDD" id="cd07061">
    <property type="entry name" value="HP_HAP_like"/>
    <property type="match status" value="1"/>
</dbReference>
<evidence type="ECO:0000256" key="4">
    <source>
        <dbReference type="ARBA" id="ARBA00040357"/>
    </source>
</evidence>
<evidence type="ECO:0000256" key="6">
    <source>
        <dbReference type="SAM" id="Phobius"/>
    </source>
</evidence>
<reference evidence="8" key="1">
    <citation type="submission" date="2014-07" db="EMBL/GenBank/DDBJ databases">
        <authorList>
            <person name="Martin A.A"/>
            <person name="De Silva N."/>
        </authorList>
    </citation>
    <scope>NUCLEOTIDE SEQUENCE</scope>
</reference>
<evidence type="ECO:0000256" key="3">
    <source>
        <dbReference type="ARBA" id="ARBA00036311"/>
    </source>
</evidence>
<feature type="chain" id="PRO_5005330056" description="2-phosphoxylose phosphatase 1" evidence="7">
    <location>
        <begin position="19"/>
        <end position="416"/>
    </location>
</feature>
<sequence>MIKIFILLFCLFIGNSHSTLQQLHIFFRHGERMPLNYFTFPNEIRVNSSELKYKLGQLTDNGIKMEYLLGKKLASKYNFLISQNFSTEENIYATSGVDKRVVESLLAILGGMFPLSNNDTLYNIINWKPIAIETNEIYDQCGTGIWNSCPYFKDKLIQTTDYKKIDSFFNEDKKTFSQLTSTNIETLNDLDNVVDNLQTRYNLNNLLPIPAWAMDDKIKRRVIEVHNGIQASLSQLFANDIGGWHHQTIIKGINNFITNKTASKIHLYGVHDTNIMLLSQIYGISNLSTTLVPYSSYLIFEVHFINSSYYVKAQYDNGSDPLSVDSPILFSNCSEYCLLSNFISLVPITTTEDWNFQCKGPTKFTGNCKTQSNISTSLNYILISVLMLTIVILLRYRTLNKTSILNEETPLIIKDT</sequence>
<dbReference type="STRING" id="75913.A0A0K0FL42"/>
<evidence type="ECO:0000256" key="2">
    <source>
        <dbReference type="ARBA" id="ARBA00022801"/>
    </source>
</evidence>
<dbReference type="Gene3D" id="3.40.50.1240">
    <property type="entry name" value="Phosphoglycerate mutase-like"/>
    <property type="match status" value="1"/>
</dbReference>
<name>A0A0K0FL42_STRVS</name>
<proteinExistence type="inferred from homology"/>
<dbReference type="AlphaFoldDB" id="A0A0K0FL42"/>
<comment type="similarity">
    <text evidence="1">Belongs to the histidine acid phosphatase family.</text>
</comment>
<keyword evidence="8" id="KW-1185">Reference proteome</keyword>
<dbReference type="WBParaSite" id="SVE_0975700.1">
    <property type="protein sequence ID" value="SVE_0975700.1"/>
    <property type="gene ID" value="SVE_0975700"/>
</dbReference>
<dbReference type="Proteomes" id="UP000035680">
    <property type="component" value="Unassembled WGS sequence"/>
</dbReference>
<dbReference type="PANTHER" id="PTHR11567:SF110">
    <property type="entry name" value="2-PHOSPHOXYLOSE PHOSPHATASE 1"/>
    <property type="match status" value="1"/>
</dbReference>
<feature type="signal peptide" evidence="7">
    <location>
        <begin position="1"/>
        <end position="18"/>
    </location>
</feature>
<feature type="transmembrane region" description="Helical" evidence="6">
    <location>
        <begin position="377"/>
        <end position="396"/>
    </location>
</feature>
<protein>
    <recommendedName>
        <fullName evidence="4">2-phosphoxylose phosphatase 1</fullName>
    </recommendedName>
    <alternativeName>
        <fullName evidence="5">Acid phosphatase-like protein 2</fullName>
    </alternativeName>
</protein>
<accession>A0A0K0FL42</accession>
<dbReference type="GO" id="GO:0016791">
    <property type="term" value="F:phosphatase activity"/>
    <property type="evidence" value="ECO:0007669"/>
    <property type="project" value="TreeGrafter"/>
</dbReference>
<evidence type="ECO:0000256" key="1">
    <source>
        <dbReference type="ARBA" id="ARBA00005375"/>
    </source>
</evidence>
<keyword evidence="2" id="KW-0378">Hydrolase</keyword>
<evidence type="ECO:0000313" key="9">
    <source>
        <dbReference type="WBParaSite" id="SVE_0975700.1"/>
    </source>
</evidence>
<dbReference type="SUPFAM" id="SSF53254">
    <property type="entry name" value="Phosphoglycerate mutase-like"/>
    <property type="match status" value="1"/>
</dbReference>
<dbReference type="Pfam" id="PF00328">
    <property type="entry name" value="His_Phos_2"/>
    <property type="match status" value="1"/>
</dbReference>
<dbReference type="InterPro" id="IPR029033">
    <property type="entry name" value="His_PPase_superfam"/>
</dbReference>
<evidence type="ECO:0000313" key="8">
    <source>
        <dbReference type="Proteomes" id="UP000035680"/>
    </source>
</evidence>
<evidence type="ECO:0000256" key="7">
    <source>
        <dbReference type="SAM" id="SignalP"/>
    </source>
</evidence>
<organism evidence="8 9">
    <name type="scientific">Strongyloides venezuelensis</name>
    <name type="common">Threadworm</name>
    <dbReference type="NCBI Taxonomy" id="75913"/>
    <lineage>
        <taxon>Eukaryota</taxon>
        <taxon>Metazoa</taxon>
        <taxon>Ecdysozoa</taxon>
        <taxon>Nematoda</taxon>
        <taxon>Chromadorea</taxon>
        <taxon>Rhabditida</taxon>
        <taxon>Tylenchina</taxon>
        <taxon>Panagrolaimomorpha</taxon>
        <taxon>Strongyloidoidea</taxon>
        <taxon>Strongyloididae</taxon>
        <taxon>Strongyloides</taxon>
    </lineage>
</organism>
<keyword evidence="7" id="KW-0732">Signal</keyword>
<evidence type="ECO:0000256" key="5">
    <source>
        <dbReference type="ARBA" id="ARBA00041499"/>
    </source>
</evidence>
<keyword evidence="6" id="KW-0812">Transmembrane</keyword>
<dbReference type="PANTHER" id="PTHR11567">
    <property type="entry name" value="ACID PHOSPHATASE-RELATED"/>
    <property type="match status" value="1"/>
</dbReference>
<keyword evidence="6" id="KW-0472">Membrane</keyword>
<comment type="catalytic activity">
    <reaction evidence="3">
        <text>3-O-[beta-D-GlcA-(1-&gt;3)-beta-D-Gal-(1-&gt;3)-beta-D-Gal-(1-&gt;4)-beta-D-2-O-P-Xyl]-L-seryl-[protein] + H2O = 3-O-(beta-D-GlcA-(1-&gt;3)-beta-D-Gal-(1-&gt;3)-beta-D-Gal-(1-&gt;4)-beta-D-Xyl)-L-seryl-[protein] + phosphate</text>
        <dbReference type="Rhea" id="RHEA:56512"/>
        <dbReference type="Rhea" id="RHEA-COMP:12573"/>
        <dbReference type="Rhea" id="RHEA-COMP:14559"/>
        <dbReference type="ChEBI" id="CHEBI:15377"/>
        <dbReference type="ChEBI" id="CHEBI:43474"/>
        <dbReference type="ChEBI" id="CHEBI:132093"/>
        <dbReference type="ChEBI" id="CHEBI:140495"/>
    </reaction>
</comment>
<dbReference type="InterPro" id="IPR000560">
    <property type="entry name" value="His_Pase_clade-2"/>
</dbReference>
<keyword evidence="6" id="KW-1133">Transmembrane helix</keyword>
<reference evidence="9" key="2">
    <citation type="submission" date="2015-08" db="UniProtKB">
        <authorList>
            <consortium name="WormBaseParasite"/>
        </authorList>
    </citation>
    <scope>IDENTIFICATION</scope>
</reference>